<reference evidence="2" key="1">
    <citation type="submission" date="2017-08" db="EMBL/GenBank/DDBJ databases">
        <title>Haloferax marisrubri sp. nov., isolated from the Discovery deep brine-seawater interface in the Red Sea.</title>
        <authorList>
            <person name="Zhang G."/>
            <person name="Stingl U."/>
        </authorList>
    </citation>
    <scope>NUCLEOTIDE SEQUENCE [LARGE SCALE GENOMIC DNA]</scope>
    <source>
        <strain evidence="2">SB3</strain>
    </source>
</reference>
<proteinExistence type="predicted"/>
<evidence type="ECO:0000256" key="1">
    <source>
        <dbReference type="SAM" id="MobiDB-lite"/>
    </source>
</evidence>
<organism evidence="2 3">
    <name type="scientific">Haloferax marisrubri</name>
    <dbReference type="NCBI Taxonomy" id="1544719"/>
    <lineage>
        <taxon>Archaea</taxon>
        <taxon>Methanobacteriati</taxon>
        <taxon>Methanobacteriota</taxon>
        <taxon>Stenosarchaea group</taxon>
        <taxon>Halobacteria</taxon>
        <taxon>Halobacteriales</taxon>
        <taxon>Haloferacaceae</taxon>
        <taxon>Haloferax</taxon>
    </lineage>
</organism>
<accession>A0A2P4NLE0</accession>
<dbReference type="AlphaFoldDB" id="A0A2P4NLE0"/>
<dbReference type="OrthoDB" id="25002at2157"/>
<feature type="compositionally biased region" description="Polar residues" evidence="1">
    <location>
        <begin position="748"/>
        <end position="758"/>
    </location>
</feature>
<comment type="caution">
    <text evidence="2">The sequence shown here is derived from an EMBL/GenBank/DDBJ whole genome shotgun (WGS) entry which is preliminary data.</text>
</comment>
<evidence type="ECO:0000313" key="3">
    <source>
        <dbReference type="Proteomes" id="UP000053621"/>
    </source>
</evidence>
<sequence length="909" mass="101281">MWGEIAYQLYGHEGYEQIREKYDETGSSPGENTLQDLFALSDDPVLILIDELAQYLEDASSVSVTDTTLSNQTLSFVKSLLETASSTPHVNIVYSIADTAFTDEAETIRREIKELDSIEQRQRRTITPTGSSEVSSVLQHRLFDEIDQEASKNVADAYYEYYRDVDRGLPQNVQEPAYRDRLESDYPLHPSIVDTLTQKIDSIQDFQKTRDALRLLARGIYYLWENGSKNQDRHFLRLYDLTPADDAPSGSIRTKLSDSLFEAVDLSAAVSADIYSSDGTAHGQREDGRWLDKDLPAIGSHITIVTLWNSLAVGERAIGLTRDELYEALAHPGISFDHYDSALKNLTGNDPQSGCYYLYDRDRLKFKSEAKLLYIIDQYTRNTPRKEAKDRFEGRLRREIGTGGLQTVPTTNPDDSFPEEPADVSDNADQPTLVIPHFDSVTVSDGGEEIPSKINTLYNKTASSHGAPTQTRKYKNYVLFLVPDAELVSTGIEKARRMEGIERLLNDSEKSAELTDDQFEDLRERRKTHRGLLGEQVRNVYRHLFYPDRGGLEHVAITAVDANGDSSFVKAVEATLDDRILRDDSDARGEVWFKQRLWQSAKNRMSTQQLKEQFAKKPGLPFLFSTKPLRKTVSRMVTEAGYVYWDNTTQTAYWTGSEEPDNWTHDGALTDSEDVKTSIKTNDVRIGDDYYLYKDIESLVDQESITPPTTGTDDETGGSGGTGSTGGTDETGGTDDGTGGTDDGDTVETWSHTSNTASAKRAFSEVREEALAKAGNNATPTVESVSIEVSGDEVLKHAFFLAQTTLSDYTDHTTVSMIYRARGGDDEFKANFNGSLASFNTLNQRLEGFADKSGQRNVDLTFTLSLPSPEEISTEDETDVLAVLRDKLSGTDVTLQVEGSGDIDTEDDA</sequence>
<name>A0A2P4NLE0_9EURY</name>
<dbReference type="Proteomes" id="UP000053621">
    <property type="component" value="Unassembled WGS sequence"/>
</dbReference>
<keyword evidence="3" id="KW-1185">Reference proteome</keyword>
<evidence type="ECO:0000313" key="2">
    <source>
        <dbReference type="EMBL" id="POG53947.1"/>
    </source>
</evidence>
<feature type="compositionally biased region" description="Gly residues" evidence="1">
    <location>
        <begin position="717"/>
        <end position="741"/>
    </location>
</feature>
<feature type="compositionally biased region" description="Polar residues" evidence="1">
    <location>
        <begin position="405"/>
        <end position="414"/>
    </location>
</feature>
<dbReference type="EMBL" id="LOPW02000022">
    <property type="protein sequence ID" value="POG53947.1"/>
    <property type="molecule type" value="Genomic_DNA"/>
</dbReference>
<feature type="region of interest" description="Disordered" evidence="1">
    <location>
        <begin position="403"/>
        <end position="430"/>
    </location>
</feature>
<dbReference type="Pfam" id="PF04465">
    <property type="entry name" value="DUF499"/>
    <property type="match status" value="1"/>
</dbReference>
<protein>
    <submittedName>
        <fullName evidence="2">DUF499 domain-containing protein</fullName>
    </submittedName>
</protein>
<gene>
    <name evidence="2" type="ORF">AUR65_018735</name>
</gene>
<dbReference type="InterPro" id="IPR007555">
    <property type="entry name" value="DUF499"/>
</dbReference>
<feature type="region of interest" description="Disordered" evidence="1">
    <location>
        <begin position="701"/>
        <end position="762"/>
    </location>
</feature>